<dbReference type="EMBL" id="AYXT01000001">
    <property type="protein sequence ID" value="ETF03772.1"/>
    <property type="molecule type" value="Genomic_DNA"/>
</dbReference>
<dbReference type="InterPro" id="IPR012000">
    <property type="entry name" value="Thiamin_PyroP_enz_cen_dom"/>
</dbReference>
<dbReference type="InterPro" id="IPR000399">
    <property type="entry name" value="TPP-bd_CS"/>
</dbReference>
<dbReference type="Proteomes" id="UP000018733">
    <property type="component" value="Unassembled WGS sequence"/>
</dbReference>
<evidence type="ECO:0000256" key="2">
    <source>
        <dbReference type="ARBA" id="ARBA00023052"/>
    </source>
</evidence>
<gene>
    <name evidence="7" type="ORF">W822_00685</name>
</gene>
<dbReference type="FunFam" id="3.40.50.970:FF:000007">
    <property type="entry name" value="Acetolactate synthase"/>
    <property type="match status" value="1"/>
</dbReference>
<dbReference type="InterPro" id="IPR011766">
    <property type="entry name" value="TPP_enzyme_TPP-bd"/>
</dbReference>
<dbReference type="Pfam" id="PF02775">
    <property type="entry name" value="TPP_enzyme_C"/>
    <property type="match status" value="1"/>
</dbReference>
<dbReference type="PROSITE" id="PS00187">
    <property type="entry name" value="TPP_ENZYMES"/>
    <property type="match status" value="1"/>
</dbReference>
<dbReference type="PATRIC" id="fig|1424334.3.peg.144"/>
<dbReference type="Pfam" id="PF00205">
    <property type="entry name" value="TPP_enzyme_M"/>
    <property type="match status" value="1"/>
</dbReference>
<dbReference type="AlphaFoldDB" id="V8QVU2"/>
<sequence>MNIRLTHATSAHAMIGVFAENGIDRAYIVPGESYLGVLDALNDFKSMDVVVCRHEGGAAFMAEVDGKLTGRPGLVMVSRGPGATNASIGVHAAQQDGVPLILIIGQVPRRDLRKDAFQEIDYQKMFGAMAKWVYEATTPEDLATAAFKAIRVATSGTPGPVVLVIPEDIQQQPVPLRPLISVPAQLTLASAATLAHIHERLISSQRPLIIAGSMIGRRESGREALLALSEKYKLPVAVAFRQNDLFPNDHPLYAGHLDLTMRKEQHELFASSDLLFALGTQLDDITTQGYTFPAEPRPEQFLIHCFPDDQVVNKTFVADMGLTADPVTLINQLLSLEDSRSNCQPGTSWIDAISTEQRKASQWPTCVAADGIPFSAVVHELEKQTQENLTLCLDTGTFATSVYRNFSFRRGQRLLASCSGAMGHGVPAAIAAQMRMPQDKVVCLIGDGGFLMTGNEIITAVQRKLPILIILSNNNSYGSIRVHQHIFYPHRHTGTTLTNPDFVGLAGAFGMKAERVEDEEQVAAAINRGLLSHEPYLIEVKTSLDAVLR</sequence>
<dbReference type="GO" id="GO:0030976">
    <property type="term" value="F:thiamine pyrophosphate binding"/>
    <property type="evidence" value="ECO:0007669"/>
    <property type="project" value="InterPro"/>
</dbReference>
<evidence type="ECO:0000259" key="6">
    <source>
        <dbReference type="Pfam" id="PF02776"/>
    </source>
</evidence>
<evidence type="ECO:0000313" key="7">
    <source>
        <dbReference type="EMBL" id="ETF03772.1"/>
    </source>
</evidence>
<dbReference type="InterPro" id="IPR029061">
    <property type="entry name" value="THDP-binding"/>
</dbReference>
<dbReference type="PANTHER" id="PTHR18968">
    <property type="entry name" value="THIAMINE PYROPHOSPHATE ENZYMES"/>
    <property type="match status" value="1"/>
</dbReference>
<dbReference type="PANTHER" id="PTHR18968:SF120">
    <property type="entry name" value="ACETOLACTATE SYNTHASE LARGE SUBUNIT"/>
    <property type="match status" value="1"/>
</dbReference>
<comment type="similarity">
    <text evidence="1 3">Belongs to the TPP enzyme family.</text>
</comment>
<dbReference type="InterPro" id="IPR029035">
    <property type="entry name" value="DHS-like_NAD/FAD-binding_dom"/>
</dbReference>
<feature type="domain" description="Thiamine pyrophosphate enzyme TPP-binding" evidence="5">
    <location>
        <begin position="394"/>
        <end position="540"/>
    </location>
</feature>
<dbReference type="eggNOG" id="COG0028">
    <property type="taxonomic scope" value="Bacteria"/>
</dbReference>
<dbReference type="STRING" id="1424334.W822_00685"/>
<dbReference type="GO" id="GO:0005948">
    <property type="term" value="C:acetolactate synthase complex"/>
    <property type="evidence" value="ECO:0007669"/>
    <property type="project" value="TreeGrafter"/>
</dbReference>
<dbReference type="NCBIfam" id="NF006052">
    <property type="entry name" value="PRK08199.1"/>
    <property type="match status" value="1"/>
</dbReference>
<dbReference type="GO" id="GO:0003984">
    <property type="term" value="F:acetolactate synthase activity"/>
    <property type="evidence" value="ECO:0007669"/>
    <property type="project" value="TreeGrafter"/>
</dbReference>
<organism evidence="7 8">
    <name type="scientific">Advenella kashmirensis W13003</name>
    <dbReference type="NCBI Taxonomy" id="1424334"/>
    <lineage>
        <taxon>Bacteria</taxon>
        <taxon>Pseudomonadati</taxon>
        <taxon>Pseudomonadota</taxon>
        <taxon>Betaproteobacteria</taxon>
        <taxon>Burkholderiales</taxon>
        <taxon>Alcaligenaceae</taxon>
    </lineage>
</organism>
<keyword evidence="8" id="KW-1185">Reference proteome</keyword>
<dbReference type="CDD" id="cd07035">
    <property type="entry name" value="TPP_PYR_POX_like"/>
    <property type="match status" value="1"/>
</dbReference>
<dbReference type="GO" id="GO:0009097">
    <property type="term" value="P:isoleucine biosynthetic process"/>
    <property type="evidence" value="ECO:0007669"/>
    <property type="project" value="TreeGrafter"/>
</dbReference>
<evidence type="ECO:0000259" key="4">
    <source>
        <dbReference type="Pfam" id="PF00205"/>
    </source>
</evidence>
<protein>
    <submittedName>
        <fullName evidence="7">Acetolactate synthase</fullName>
    </submittedName>
</protein>
<dbReference type="CDD" id="cd00568">
    <property type="entry name" value="TPP_enzymes"/>
    <property type="match status" value="1"/>
</dbReference>
<evidence type="ECO:0000259" key="5">
    <source>
        <dbReference type="Pfam" id="PF02775"/>
    </source>
</evidence>
<accession>V8QVU2</accession>
<dbReference type="InterPro" id="IPR045229">
    <property type="entry name" value="TPP_enz"/>
</dbReference>
<evidence type="ECO:0000256" key="3">
    <source>
        <dbReference type="RuleBase" id="RU362132"/>
    </source>
</evidence>
<dbReference type="SUPFAM" id="SSF52467">
    <property type="entry name" value="DHS-like NAD/FAD-binding domain"/>
    <property type="match status" value="1"/>
</dbReference>
<dbReference type="RefSeq" id="WP_024003208.1">
    <property type="nucleotide sequence ID" value="NZ_KI650979.1"/>
</dbReference>
<dbReference type="HOGENOM" id="CLU_013748_3_4_4"/>
<comment type="caution">
    <text evidence="7">The sequence shown here is derived from an EMBL/GenBank/DDBJ whole genome shotgun (WGS) entry which is preliminary data.</text>
</comment>
<dbReference type="GO" id="GO:0000287">
    <property type="term" value="F:magnesium ion binding"/>
    <property type="evidence" value="ECO:0007669"/>
    <property type="project" value="InterPro"/>
</dbReference>
<dbReference type="GO" id="GO:0009099">
    <property type="term" value="P:L-valine biosynthetic process"/>
    <property type="evidence" value="ECO:0007669"/>
    <property type="project" value="TreeGrafter"/>
</dbReference>
<dbReference type="SUPFAM" id="SSF52518">
    <property type="entry name" value="Thiamin diphosphate-binding fold (THDP-binding)"/>
    <property type="match status" value="2"/>
</dbReference>
<evidence type="ECO:0000313" key="8">
    <source>
        <dbReference type="Proteomes" id="UP000018733"/>
    </source>
</evidence>
<feature type="domain" description="Thiamine pyrophosphate enzyme N-terminal TPP-binding" evidence="6">
    <location>
        <begin position="10"/>
        <end position="125"/>
    </location>
</feature>
<dbReference type="Gene3D" id="3.40.50.970">
    <property type="match status" value="2"/>
</dbReference>
<keyword evidence="2 3" id="KW-0786">Thiamine pyrophosphate</keyword>
<evidence type="ECO:0000256" key="1">
    <source>
        <dbReference type="ARBA" id="ARBA00007812"/>
    </source>
</evidence>
<dbReference type="GO" id="GO:0050660">
    <property type="term" value="F:flavin adenine dinucleotide binding"/>
    <property type="evidence" value="ECO:0007669"/>
    <property type="project" value="TreeGrafter"/>
</dbReference>
<feature type="domain" description="Thiamine pyrophosphate enzyme central" evidence="4">
    <location>
        <begin position="195"/>
        <end position="333"/>
    </location>
</feature>
<name>V8QVU2_9BURK</name>
<proteinExistence type="inferred from homology"/>
<dbReference type="InterPro" id="IPR012001">
    <property type="entry name" value="Thiamin_PyroP_enz_TPP-bd_dom"/>
</dbReference>
<dbReference type="Gene3D" id="3.40.50.1220">
    <property type="entry name" value="TPP-binding domain"/>
    <property type="match status" value="1"/>
</dbReference>
<reference evidence="7 8" key="1">
    <citation type="journal article" date="2014" name="Genome Announc.">
        <title>Draft Genome Sequence of Advenella kashmirensis Strain W13003, a Polycyclic Aromatic Hydrocarbon-Degrading Bacterium.</title>
        <authorList>
            <person name="Wang X."/>
            <person name="Jin D."/>
            <person name="Zhou L."/>
            <person name="Wu L."/>
            <person name="An W."/>
            <person name="Zhao L."/>
        </authorList>
    </citation>
    <scope>NUCLEOTIDE SEQUENCE [LARGE SCALE GENOMIC DNA]</scope>
    <source>
        <strain evidence="7 8">W13003</strain>
    </source>
</reference>
<dbReference type="Pfam" id="PF02776">
    <property type="entry name" value="TPP_enzyme_N"/>
    <property type="match status" value="1"/>
</dbReference>